<gene>
    <name evidence="3" type="ORF">GCM10010345_18690</name>
</gene>
<evidence type="ECO:0000313" key="3">
    <source>
        <dbReference type="EMBL" id="GHA14408.1"/>
    </source>
</evidence>
<feature type="region of interest" description="Disordered" evidence="1">
    <location>
        <begin position="111"/>
        <end position="156"/>
    </location>
</feature>
<comment type="caution">
    <text evidence="3">The sequence shown here is derived from an EMBL/GenBank/DDBJ whole genome shotgun (WGS) entry which is preliminary data.</text>
</comment>
<feature type="domain" description="TrwC relaxase" evidence="2">
    <location>
        <begin position="29"/>
        <end position="119"/>
    </location>
</feature>
<evidence type="ECO:0000313" key="4">
    <source>
        <dbReference type="Proteomes" id="UP000653644"/>
    </source>
</evidence>
<keyword evidence="4" id="KW-1185">Reference proteome</keyword>
<feature type="compositionally biased region" description="Basic residues" evidence="1">
    <location>
        <begin position="114"/>
        <end position="131"/>
    </location>
</feature>
<protein>
    <recommendedName>
        <fullName evidence="2">TrwC relaxase domain-containing protein</fullName>
    </recommendedName>
</protein>
<organism evidence="3 4">
    <name type="scientific">Streptomyces canarius</name>
    <dbReference type="NCBI Taxonomy" id="285453"/>
    <lineage>
        <taxon>Bacteria</taxon>
        <taxon>Bacillati</taxon>
        <taxon>Actinomycetota</taxon>
        <taxon>Actinomycetes</taxon>
        <taxon>Kitasatosporales</taxon>
        <taxon>Streptomycetaceae</taxon>
        <taxon>Streptomyces</taxon>
    </lineage>
</organism>
<dbReference type="Proteomes" id="UP000653644">
    <property type="component" value="Unassembled WGS sequence"/>
</dbReference>
<name>A0ABQ3CGZ2_9ACTN</name>
<dbReference type="InterPro" id="IPR014862">
    <property type="entry name" value="TrwC"/>
</dbReference>
<proteinExistence type="predicted"/>
<sequence>MGEGAVVDIRWNGGGKRRPRVKERLIVAADALSTLYFMEAMSARLGWAWEPREVAHGRRPVMEIAGIDRRLIGRQSARRQQIEDALPVLTVKYEERQGYPTGERAAYALAARPPTRHARPRARSCCRRPRRANGGGPRSGTASSTVPARVSHPRGR</sequence>
<dbReference type="Pfam" id="PF08751">
    <property type="entry name" value="TrwC"/>
    <property type="match status" value="1"/>
</dbReference>
<evidence type="ECO:0000259" key="2">
    <source>
        <dbReference type="Pfam" id="PF08751"/>
    </source>
</evidence>
<evidence type="ECO:0000256" key="1">
    <source>
        <dbReference type="SAM" id="MobiDB-lite"/>
    </source>
</evidence>
<dbReference type="EMBL" id="BMVN01000005">
    <property type="protein sequence ID" value="GHA14408.1"/>
    <property type="molecule type" value="Genomic_DNA"/>
</dbReference>
<accession>A0ABQ3CGZ2</accession>
<dbReference type="SUPFAM" id="SSF55464">
    <property type="entry name" value="Origin of replication-binding domain, RBD-like"/>
    <property type="match status" value="1"/>
</dbReference>
<reference evidence="4" key="1">
    <citation type="journal article" date="2019" name="Int. J. Syst. Evol. Microbiol.">
        <title>The Global Catalogue of Microorganisms (GCM) 10K type strain sequencing project: providing services to taxonomists for standard genome sequencing and annotation.</title>
        <authorList>
            <consortium name="The Broad Institute Genomics Platform"/>
            <consortium name="The Broad Institute Genome Sequencing Center for Infectious Disease"/>
            <person name="Wu L."/>
            <person name="Ma J."/>
        </authorList>
    </citation>
    <scope>NUCLEOTIDE SEQUENCE [LARGE SCALE GENOMIC DNA]</scope>
    <source>
        <strain evidence="4">JCM 4733</strain>
    </source>
</reference>